<evidence type="ECO:0000313" key="3">
    <source>
        <dbReference type="Proteomes" id="UP000829364"/>
    </source>
</evidence>
<name>A0A9Q8QIV9_9HYPO</name>
<dbReference type="RefSeq" id="XP_047842913.1">
    <property type="nucleotide sequence ID" value="XM_047986929.1"/>
</dbReference>
<accession>A0A9Q8QIV9</accession>
<feature type="region of interest" description="Disordered" evidence="1">
    <location>
        <begin position="177"/>
        <end position="196"/>
    </location>
</feature>
<protein>
    <submittedName>
        <fullName evidence="2">Uncharacterized protein</fullName>
    </submittedName>
</protein>
<feature type="compositionally biased region" description="Polar residues" evidence="1">
    <location>
        <begin position="28"/>
        <end position="41"/>
    </location>
</feature>
<sequence>MRCAQLSPPDISRTTIERFPRSNKCRSTRQPTTMSQQQDTSSPFVITTVLGTRTFDLESIQRGGEAAAPASDGELAWPYIPYDYEPPSAAHEDAVRQVAYIGLLLKTHAPLHEQDDPELLSLLLRSLETRRDLTRRVLQYTVVERGLKALSKKCGDVPAAQEFDLAARAQALTRHWYDRDRSDDPNKKDATGDIPYAPLIKTPSTAAIDKPDDDDGTLRLSESAQSDADAIFKAIKMEREHACSYFRLHRPKPMAWHPQTASAWEKVDREAAATGSMYHLPDFIPIYMGFGLQSMDVPFTWRNPDWDEARVEEYAAAKEFKRQFESTTGSYPLRSEDILQSS</sequence>
<organism evidence="2 3">
    <name type="scientific">Purpureocillium takamizusanense</name>
    <dbReference type="NCBI Taxonomy" id="2060973"/>
    <lineage>
        <taxon>Eukaryota</taxon>
        <taxon>Fungi</taxon>
        <taxon>Dikarya</taxon>
        <taxon>Ascomycota</taxon>
        <taxon>Pezizomycotina</taxon>
        <taxon>Sordariomycetes</taxon>
        <taxon>Hypocreomycetidae</taxon>
        <taxon>Hypocreales</taxon>
        <taxon>Ophiocordycipitaceae</taxon>
        <taxon>Purpureocillium</taxon>
    </lineage>
</organism>
<gene>
    <name evidence="2" type="ORF">JDV02_005616</name>
</gene>
<evidence type="ECO:0000313" key="2">
    <source>
        <dbReference type="EMBL" id="UNI19432.1"/>
    </source>
</evidence>
<proteinExistence type="predicted"/>
<dbReference type="Proteomes" id="UP000829364">
    <property type="component" value="Chromosome 5"/>
</dbReference>
<dbReference type="EMBL" id="CP086358">
    <property type="protein sequence ID" value="UNI19432.1"/>
    <property type="molecule type" value="Genomic_DNA"/>
</dbReference>
<dbReference type="KEGG" id="ptkz:JDV02_005616"/>
<feature type="compositionally biased region" description="Basic and acidic residues" evidence="1">
    <location>
        <begin position="177"/>
        <end position="191"/>
    </location>
</feature>
<keyword evidence="3" id="KW-1185">Reference proteome</keyword>
<feature type="region of interest" description="Disordered" evidence="1">
    <location>
        <begin position="20"/>
        <end position="41"/>
    </location>
</feature>
<dbReference type="AlphaFoldDB" id="A0A9Q8QIV9"/>
<reference evidence="2" key="1">
    <citation type="submission" date="2021-11" db="EMBL/GenBank/DDBJ databases">
        <title>Purpureocillium_takamizusanense_genome.</title>
        <authorList>
            <person name="Nguyen N.-H."/>
        </authorList>
    </citation>
    <scope>NUCLEOTIDE SEQUENCE</scope>
    <source>
        <strain evidence="2">PT3</strain>
    </source>
</reference>
<dbReference type="OrthoDB" id="5211520at2759"/>
<dbReference type="GeneID" id="72067565"/>
<evidence type="ECO:0000256" key="1">
    <source>
        <dbReference type="SAM" id="MobiDB-lite"/>
    </source>
</evidence>